<dbReference type="Proteomes" id="UP000222106">
    <property type="component" value="Unassembled WGS sequence"/>
</dbReference>
<gene>
    <name evidence="9" type="ORF">ATJ97_2861</name>
</gene>
<feature type="transmembrane region" description="Helical" evidence="8">
    <location>
        <begin position="28"/>
        <end position="46"/>
    </location>
</feature>
<name>A0A2A9EP24_9MICO</name>
<keyword evidence="4 8" id="KW-0812">Transmembrane</keyword>
<keyword evidence="10" id="KW-1185">Reference proteome</keyword>
<feature type="transmembrane region" description="Helical" evidence="8">
    <location>
        <begin position="204"/>
        <end position="227"/>
    </location>
</feature>
<evidence type="ECO:0000256" key="6">
    <source>
        <dbReference type="ARBA" id="ARBA00023065"/>
    </source>
</evidence>
<evidence type="ECO:0000256" key="5">
    <source>
        <dbReference type="ARBA" id="ARBA00022989"/>
    </source>
</evidence>
<dbReference type="Pfam" id="PF02386">
    <property type="entry name" value="TrkH"/>
    <property type="match status" value="1"/>
</dbReference>
<protein>
    <submittedName>
        <fullName evidence="9">Trk-type K+ transport system membrane component</fullName>
    </submittedName>
</protein>
<evidence type="ECO:0000256" key="8">
    <source>
        <dbReference type="SAM" id="Phobius"/>
    </source>
</evidence>
<dbReference type="GO" id="GO:0030001">
    <property type="term" value="P:metal ion transport"/>
    <property type="evidence" value="ECO:0007669"/>
    <property type="project" value="UniProtKB-ARBA"/>
</dbReference>
<dbReference type="PANTHER" id="PTHR32024">
    <property type="entry name" value="TRK SYSTEM POTASSIUM UPTAKE PROTEIN TRKG-RELATED"/>
    <property type="match status" value="1"/>
</dbReference>
<organism evidence="9 10">
    <name type="scientific">Georgenia soli</name>
    <dbReference type="NCBI Taxonomy" id="638953"/>
    <lineage>
        <taxon>Bacteria</taxon>
        <taxon>Bacillati</taxon>
        <taxon>Actinomycetota</taxon>
        <taxon>Actinomycetes</taxon>
        <taxon>Micrococcales</taxon>
        <taxon>Bogoriellaceae</taxon>
        <taxon>Georgenia</taxon>
    </lineage>
</organism>
<dbReference type="GO" id="GO:0008324">
    <property type="term" value="F:monoatomic cation transmembrane transporter activity"/>
    <property type="evidence" value="ECO:0007669"/>
    <property type="project" value="InterPro"/>
</dbReference>
<feature type="transmembrane region" description="Helical" evidence="8">
    <location>
        <begin position="248"/>
        <end position="267"/>
    </location>
</feature>
<feature type="transmembrane region" description="Helical" evidence="8">
    <location>
        <begin position="172"/>
        <end position="192"/>
    </location>
</feature>
<evidence type="ECO:0000256" key="2">
    <source>
        <dbReference type="ARBA" id="ARBA00022448"/>
    </source>
</evidence>
<keyword evidence="2" id="KW-0813">Transport</keyword>
<feature type="transmembrane region" description="Helical" evidence="8">
    <location>
        <begin position="58"/>
        <end position="77"/>
    </location>
</feature>
<keyword evidence="7 8" id="KW-0472">Membrane</keyword>
<evidence type="ECO:0000256" key="4">
    <source>
        <dbReference type="ARBA" id="ARBA00022692"/>
    </source>
</evidence>
<feature type="transmembrane region" description="Helical" evidence="8">
    <location>
        <begin position="425"/>
        <end position="447"/>
    </location>
</feature>
<dbReference type="EMBL" id="PDJI01000004">
    <property type="protein sequence ID" value="PFG40336.1"/>
    <property type="molecule type" value="Genomic_DNA"/>
</dbReference>
<dbReference type="PANTHER" id="PTHR32024:SF1">
    <property type="entry name" value="KTR SYSTEM POTASSIUM UPTAKE PROTEIN B"/>
    <property type="match status" value="1"/>
</dbReference>
<feature type="transmembrane region" description="Helical" evidence="8">
    <location>
        <begin position="89"/>
        <end position="113"/>
    </location>
</feature>
<comment type="caution">
    <text evidence="9">The sequence shown here is derived from an EMBL/GenBank/DDBJ whole genome shotgun (WGS) entry which is preliminary data.</text>
</comment>
<dbReference type="RefSeq" id="WP_245862534.1">
    <property type="nucleotide sequence ID" value="NZ_PDJI01000004.1"/>
</dbReference>
<accession>A0A2A9EP24</accession>
<evidence type="ECO:0000256" key="1">
    <source>
        <dbReference type="ARBA" id="ARBA00004651"/>
    </source>
</evidence>
<feature type="transmembrane region" description="Helical" evidence="8">
    <location>
        <begin position="317"/>
        <end position="345"/>
    </location>
</feature>
<dbReference type="AlphaFoldDB" id="A0A2A9EP24"/>
<dbReference type="GO" id="GO:0005886">
    <property type="term" value="C:plasma membrane"/>
    <property type="evidence" value="ECO:0007669"/>
    <property type="project" value="UniProtKB-SubCell"/>
</dbReference>
<keyword evidence="5 8" id="KW-1133">Transmembrane helix</keyword>
<sequence length="464" mass="48882">MQETRISGVLGAGRDWLDHVARNSPARLALLVFASIIAVVTTLLSLPAATADGVRAPFADALFTATSAVCVTGLVTVDTATYWSAFGHAVILVGIKIGGLGVMTLASILGLAVSRRIGLTQRMLAASETRTRLGEVGSLVRAVIAASLAIEGALTLVLVPRFLTLGESFGQALWHGLFMALSIFNNAGFVIIEGGLGPFVGDWWLGLPIVVGTAIGAIGFPVILDVARSFRERRRRPPWARWNLHTKLTLSTYGLLMAGSILAIGAFEWTNPDTFGRLPFDEKVLASLVQGTNVRSSGLATVDPAELREATWFLSDALMFVGGGSASTAGGIKVTTFAVLVLAIVAEARGDRDVEAFGRRIGSTTVRLAVSVAFLGSTLVGVATLALLTLTDLHLDVILYEVISAFATVGLSTGITPDLPDAGKYVLSALMFAGRTGTMTMAAALALRERRRVIRMPNERPVIG</sequence>
<proteinExistence type="predicted"/>
<keyword evidence="6" id="KW-0406">Ion transport</keyword>
<reference evidence="9 10" key="1">
    <citation type="submission" date="2017-10" db="EMBL/GenBank/DDBJ databases">
        <title>Sequencing the genomes of 1000 actinobacteria strains.</title>
        <authorList>
            <person name="Klenk H.-P."/>
        </authorList>
    </citation>
    <scope>NUCLEOTIDE SEQUENCE [LARGE SCALE GENOMIC DNA]</scope>
    <source>
        <strain evidence="9 10">DSM 21838</strain>
    </source>
</reference>
<comment type="subcellular location">
    <subcellularLocation>
        <location evidence="1">Cell membrane</location>
        <topology evidence="1">Multi-pass membrane protein</topology>
    </subcellularLocation>
</comment>
<keyword evidence="3" id="KW-1003">Cell membrane</keyword>
<evidence type="ECO:0000256" key="3">
    <source>
        <dbReference type="ARBA" id="ARBA00022475"/>
    </source>
</evidence>
<feature type="transmembrane region" description="Helical" evidence="8">
    <location>
        <begin position="366"/>
        <end position="390"/>
    </location>
</feature>
<evidence type="ECO:0000313" key="10">
    <source>
        <dbReference type="Proteomes" id="UP000222106"/>
    </source>
</evidence>
<dbReference type="InterPro" id="IPR003445">
    <property type="entry name" value="Cat_transpt"/>
</dbReference>
<evidence type="ECO:0000256" key="7">
    <source>
        <dbReference type="ARBA" id="ARBA00023136"/>
    </source>
</evidence>
<evidence type="ECO:0000313" key="9">
    <source>
        <dbReference type="EMBL" id="PFG40336.1"/>
    </source>
</evidence>
<feature type="transmembrane region" description="Helical" evidence="8">
    <location>
        <begin position="139"/>
        <end position="160"/>
    </location>
</feature>